<dbReference type="InterPro" id="IPR029018">
    <property type="entry name" value="Hex-like_dom2"/>
</dbReference>
<dbReference type="Gene3D" id="3.30.379.10">
    <property type="entry name" value="Chitobiase/beta-hexosaminidase domain 2-like"/>
    <property type="match status" value="1"/>
</dbReference>
<dbReference type="OrthoDB" id="428480at2759"/>
<evidence type="ECO:0000256" key="3">
    <source>
        <dbReference type="ARBA" id="ARBA00012663"/>
    </source>
</evidence>
<dbReference type="CDD" id="cd06562">
    <property type="entry name" value="GH20_HexA_HexB-like"/>
    <property type="match status" value="1"/>
</dbReference>
<keyword evidence="12" id="KW-1185">Reference proteome</keyword>
<keyword evidence="7" id="KW-0326">Glycosidase</keyword>
<evidence type="ECO:0000256" key="2">
    <source>
        <dbReference type="ARBA" id="ARBA00006285"/>
    </source>
</evidence>
<dbReference type="PRINTS" id="PR00738">
    <property type="entry name" value="GLHYDRLASE20"/>
</dbReference>
<feature type="domain" description="Beta-hexosaminidase eukaryotic type N-terminal" evidence="10">
    <location>
        <begin position="2"/>
        <end position="54"/>
    </location>
</feature>
<name>A0A1E7FD41_9STRA</name>
<dbReference type="EC" id="3.2.1.52" evidence="3"/>
<evidence type="ECO:0000256" key="8">
    <source>
        <dbReference type="PIRSR" id="PIRSR625705-1"/>
    </source>
</evidence>
<dbReference type="SUPFAM" id="SSF55545">
    <property type="entry name" value="beta-N-acetylhexosaminidase-like domain"/>
    <property type="match status" value="1"/>
</dbReference>
<proteinExistence type="inferred from homology"/>
<organism evidence="11 12">
    <name type="scientific">Fragilariopsis cylindrus CCMP1102</name>
    <dbReference type="NCBI Taxonomy" id="635003"/>
    <lineage>
        <taxon>Eukaryota</taxon>
        <taxon>Sar</taxon>
        <taxon>Stramenopiles</taxon>
        <taxon>Ochrophyta</taxon>
        <taxon>Bacillariophyta</taxon>
        <taxon>Bacillariophyceae</taxon>
        <taxon>Bacillariophycidae</taxon>
        <taxon>Bacillariales</taxon>
        <taxon>Bacillariaceae</taxon>
        <taxon>Fragilariopsis</taxon>
    </lineage>
</organism>
<keyword evidence="4" id="KW-0732">Signal</keyword>
<evidence type="ECO:0000313" key="12">
    <source>
        <dbReference type="Proteomes" id="UP000095751"/>
    </source>
</evidence>
<dbReference type="Proteomes" id="UP000095751">
    <property type="component" value="Unassembled WGS sequence"/>
</dbReference>
<evidence type="ECO:0000259" key="10">
    <source>
        <dbReference type="Pfam" id="PF14845"/>
    </source>
</evidence>
<dbReference type="Pfam" id="PF00728">
    <property type="entry name" value="Glyco_hydro_20"/>
    <property type="match status" value="1"/>
</dbReference>
<dbReference type="InterPro" id="IPR017853">
    <property type="entry name" value="GH"/>
</dbReference>
<evidence type="ECO:0000256" key="5">
    <source>
        <dbReference type="ARBA" id="ARBA00022801"/>
    </source>
</evidence>
<dbReference type="GO" id="GO:0016020">
    <property type="term" value="C:membrane"/>
    <property type="evidence" value="ECO:0007669"/>
    <property type="project" value="TreeGrafter"/>
</dbReference>
<dbReference type="InterPro" id="IPR015883">
    <property type="entry name" value="Glyco_hydro_20_cat"/>
</dbReference>
<dbReference type="GO" id="GO:0006689">
    <property type="term" value="P:ganglioside catabolic process"/>
    <property type="evidence" value="ECO:0007669"/>
    <property type="project" value="TreeGrafter"/>
</dbReference>
<dbReference type="EMBL" id="KV784359">
    <property type="protein sequence ID" value="OEU15733.1"/>
    <property type="molecule type" value="Genomic_DNA"/>
</dbReference>
<dbReference type="GO" id="GO:0030203">
    <property type="term" value="P:glycosaminoglycan metabolic process"/>
    <property type="evidence" value="ECO:0007669"/>
    <property type="project" value="TreeGrafter"/>
</dbReference>
<dbReference type="KEGG" id="fcy:FRACYDRAFT_138760"/>
<dbReference type="FunFam" id="3.20.20.80:FF:000063">
    <property type="entry name" value="Beta-hexosaminidase"/>
    <property type="match status" value="1"/>
</dbReference>
<dbReference type="PANTHER" id="PTHR22600:SF21">
    <property type="entry name" value="BETA-HEXOSAMINIDASE A"/>
    <property type="match status" value="1"/>
</dbReference>
<feature type="active site" description="Proton donor" evidence="8">
    <location>
        <position position="244"/>
    </location>
</feature>
<dbReference type="InterPro" id="IPR029019">
    <property type="entry name" value="HEX_eukaryotic_N"/>
</dbReference>
<evidence type="ECO:0000256" key="6">
    <source>
        <dbReference type="ARBA" id="ARBA00023180"/>
    </source>
</evidence>
<feature type="domain" description="Glycoside hydrolase family 20 catalytic" evidence="9">
    <location>
        <begin position="95"/>
        <end position="398"/>
    </location>
</feature>
<evidence type="ECO:0000256" key="1">
    <source>
        <dbReference type="ARBA" id="ARBA00001231"/>
    </source>
</evidence>
<dbReference type="Pfam" id="PF14845">
    <property type="entry name" value="Glycohydro_20b2"/>
    <property type="match status" value="1"/>
</dbReference>
<dbReference type="GO" id="GO:0005764">
    <property type="term" value="C:lysosome"/>
    <property type="evidence" value="ECO:0007669"/>
    <property type="project" value="TreeGrafter"/>
</dbReference>
<comment type="similarity">
    <text evidence="2">Belongs to the glycosyl hydrolase 20 family.</text>
</comment>
<protein>
    <recommendedName>
        <fullName evidence="3">beta-N-acetylhexosaminidase</fullName>
        <ecNumber evidence="3">3.2.1.52</ecNumber>
    </recommendedName>
</protein>
<keyword evidence="6" id="KW-0325">Glycoprotein</keyword>
<gene>
    <name evidence="11" type="primary">HEXB1_1</name>
    <name evidence="11" type="ORF">FRACYDRAFT_138760</name>
</gene>
<sequence>ISSINIIVESSDMKLYHNVPEDYKLVILEDSDIVSLKASTVFGILRGLETLGQLLEFGWMDTSSSPMPINTGDGASGGIFCIRDIPLFISDAPSYPYRGLMIDTARHYLPLNLILDNLDVMEMNKMNVLHWHISDSQSFPYATSSFPELATKGAYHPKRIYTVKDVQTVIRAAYLRGIRVIPEIDLPGHTNAIAKSHPEVMSHCPNPSEPINPTVPETYNFVETIYKDLNDVFPDDYIHVGGDEVELSEKCWLNDTSIVEWMKLHNMNKTVELYEYFETRLLKIVANMHKIPIVWQEVFNLNLTIPPNTIIDVWKGFDTYTIQNATNKNFQVILSGCWYLDHLDCSWQKFYECDPRNFTGNTDLMIGGHASMWGEHVDSSNFISRVWPRASAAAERLWLGGNTNTTTSPAAKSIADRIHQFRCRMVLQGFAAGP</sequence>
<accession>A0A1E7FD41</accession>
<dbReference type="SUPFAM" id="SSF51445">
    <property type="entry name" value="(Trans)glycosidases"/>
    <property type="match status" value="1"/>
</dbReference>
<comment type="catalytic activity">
    <reaction evidence="1">
        <text>Hydrolysis of terminal non-reducing N-acetyl-D-hexosamine residues in N-acetyl-beta-D-hexosaminides.</text>
        <dbReference type="EC" id="3.2.1.52"/>
    </reaction>
</comment>
<keyword evidence="5" id="KW-0378">Hydrolase</keyword>
<evidence type="ECO:0000259" key="9">
    <source>
        <dbReference type="Pfam" id="PF00728"/>
    </source>
</evidence>
<dbReference type="Gene3D" id="3.20.20.80">
    <property type="entry name" value="Glycosidases"/>
    <property type="match status" value="1"/>
</dbReference>
<dbReference type="InterPro" id="IPR025705">
    <property type="entry name" value="Beta_hexosaminidase_sua/sub"/>
</dbReference>
<feature type="non-terminal residue" evidence="11">
    <location>
        <position position="1"/>
    </location>
</feature>
<evidence type="ECO:0000256" key="7">
    <source>
        <dbReference type="ARBA" id="ARBA00023295"/>
    </source>
</evidence>
<dbReference type="AlphaFoldDB" id="A0A1E7FD41"/>
<dbReference type="PANTHER" id="PTHR22600">
    <property type="entry name" value="BETA-HEXOSAMINIDASE"/>
    <property type="match status" value="1"/>
</dbReference>
<dbReference type="InParanoid" id="A0A1E7FD41"/>
<feature type="non-terminal residue" evidence="11">
    <location>
        <position position="434"/>
    </location>
</feature>
<reference evidence="11 12" key="1">
    <citation type="submission" date="2016-09" db="EMBL/GenBank/DDBJ databases">
        <title>Extensive genetic diversity and differential bi-allelic expression allows diatom success in the polar Southern Ocean.</title>
        <authorList>
            <consortium name="DOE Joint Genome Institute"/>
            <person name="Mock T."/>
            <person name="Otillar R.P."/>
            <person name="Strauss J."/>
            <person name="Dupont C."/>
            <person name="Frickenhaus S."/>
            <person name="Maumus F."/>
            <person name="Mcmullan M."/>
            <person name="Sanges R."/>
            <person name="Schmutz J."/>
            <person name="Toseland A."/>
            <person name="Valas R."/>
            <person name="Veluchamy A."/>
            <person name="Ward B.J."/>
            <person name="Allen A."/>
            <person name="Barry K."/>
            <person name="Falciatore A."/>
            <person name="Ferrante M."/>
            <person name="Fortunato A.E."/>
            <person name="Gloeckner G."/>
            <person name="Gruber A."/>
            <person name="Hipkin R."/>
            <person name="Janech M."/>
            <person name="Kroth P."/>
            <person name="Leese F."/>
            <person name="Lindquist E."/>
            <person name="Lyon B.R."/>
            <person name="Martin J."/>
            <person name="Mayer C."/>
            <person name="Parker M."/>
            <person name="Quesneville H."/>
            <person name="Raymond J."/>
            <person name="Uhlig C."/>
            <person name="Valentin K.U."/>
            <person name="Worden A.Z."/>
            <person name="Armbrust E.V."/>
            <person name="Bowler C."/>
            <person name="Green B."/>
            <person name="Moulton V."/>
            <person name="Van Oosterhout C."/>
            <person name="Grigoriev I."/>
        </authorList>
    </citation>
    <scope>NUCLEOTIDE SEQUENCE [LARGE SCALE GENOMIC DNA]</scope>
    <source>
        <strain evidence="11 12">CCMP1102</strain>
    </source>
</reference>
<dbReference type="GO" id="GO:0005975">
    <property type="term" value="P:carbohydrate metabolic process"/>
    <property type="evidence" value="ECO:0007669"/>
    <property type="project" value="InterPro"/>
</dbReference>
<evidence type="ECO:0000256" key="4">
    <source>
        <dbReference type="ARBA" id="ARBA00022729"/>
    </source>
</evidence>
<evidence type="ECO:0000313" key="11">
    <source>
        <dbReference type="EMBL" id="OEU15733.1"/>
    </source>
</evidence>
<dbReference type="GO" id="GO:0004563">
    <property type="term" value="F:beta-N-acetylhexosaminidase activity"/>
    <property type="evidence" value="ECO:0007669"/>
    <property type="project" value="UniProtKB-EC"/>
</dbReference>